<dbReference type="InterPro" id="IPR007048">
    <property type="entry name" value="IraD/Gp25-like"/>
</dbReference>
<accession>A0A0E3EVV0</accession>
<dbReference type="Proteomes" id="UP000185335">
    <property type="component" value="Segment"/>
</dbReference>
<dbReference type="EMBL" id="KJ019040">
    <property type="protein sequence ID" value="AIX17307.1"/>
    <property type="molecule type" value="Genomic_DNA"/>
</dbReference>
<keyword evidence="4" id="KW-1185">Reference proteome</keyword>
<dbReference type="Pfam" id="PF04965">
    <property type="entry name" value="GPW_gp25"/>
    <property type="match status" value="1"/>
</dbReference>
<dbReference type="Gene3D" id="3.10.450.40">
    <property type="match status" value="1"/>
</dbReference>
<sequence>MALKPIGGKNVKRSKSFKDIGISFSRNLFTDDVSAVTNENCIKQSVKNLILTTPGEKPFQPLIGSRVYELLFEPLDPFTVDAIRDEVINTIKQYEPRVELTSVEVTPILENNNLLISIEYKVVGVPIVEEITFVLQKPD</sequence>
<evidence type="ECO:0000313" key="5">
    <source>
        <dbReference type="Proteomes" id="UP000185336"/>
    </source>
</evidence>
<feature type="domain" description="IraD/Gp25-like" evidence="1">
    <location>
        <begin position="39"/>
        <end position="123"/>
    </location>
</feature>
<dbReference type="OrthoDB" id="13602at10239"/>
<reference evidence="4 5" key="1">
    <citation type="submission" date="2013-12" db="EMBL/GenBank/DDBJ databases">
        <title>Ecological redundancy of diverse viral populations within a natural community.</title>
        <authorList>
            <person name="Gregory A.C."/>
            <person name="LaButti K."/>
            <person name="Copeland A."/>
            <person name="Woyke T."/>
            <person name="Sullivan M.B."/>
        </authorList>
    </citation>
    <scope>NUCLEOTIDE SEQUENCE [LARGE SCALE GENOMIC DNA]</scope>
    <source>
        <strain evidence="2">Syn7803C61</strain>
        <strain evidence="3">Syn7803C69</strain>
    </source>
</reference>
<dbReference type="SUPFAM" id="SSF160719">
    <property type="entry name" value="gpW/gp25-like"/>
    <property type="match status" value="1"/>
</dbReference>
<evidence type="ECO:0000313" key="4">
    <source>
        <dbReference type="Proteomes" id="UP000185335"/>
    </source>
</evidence>
<gene>
    <name evidence="2" type="ORF">Syn7803C61_85</name>
    <name evidence="3" type="ORF">Syn7803C69_83</name>
</gene>
<protein>
    <submittedName>
        <fullName evidence="3">Base plate wedge subunit</fullName>
    </submittedName>
</protein>
<dbReference type="RefSeq" id="YP_009140653.1">
    <property type="nucleotide sequence ID" value="NC_027130.1"/>
</dbReference>
<evidence type="ECO:0000313" key="2">
    <source>
        <dbReference type="EMBL" id="AIX17307.1"/>
    </source>
</evidence>
<dbReference type="EMBL" id="KJ019044">
    <property type="protein sequence ID" value="AIX18167.1"/>
    <property type="molecule type" value="Genomic_DNA"/>
</dbReference>
<dbReference type="KEGG" id="vg:24405229"/>
<organism evidence="3 5">
    <name type="scientific">Synechococcus phage ACG-2014b</name>
    <dbReference type="NCBI Taxonomy" id="1493508"/>
    <lineage>
        <taxon>Viruses</taxon>
        <taxon>Duplodnaviria</taxon>
        <taxon>Heunggongvirae</taxon>
        <taxon>Uroviricota</taxon>
        <taxon>Caudoviricetes</taxon>
        <taxon>Pantevenvirales</taxon>
        <taxon>Kyanoviridae</taxon>
        <taxon>Nereusvirus</taxon>
        <taxon>Nereusvirus tusconc4</taxon>
    </lineage>
</organism>
<evidence type="ECO:0000313" key="3">
    <source>
        <dbReference type="EMBL" id="AIX18167.1"/>
    </source>
</evidence>
<name>A0A0E3EVV0_9CAUD</name>
<evidence type="ECO:0000259" key="1">
    <source>
        <dbReference type="Pfam" id="PF04965"/>
    </source>
</evidence>
<dbReference type="Proteomes" id="UP000185336">
    <property type="component" value="Segment"/>
</dbReference>
<proteinExistence type="predicted"/>